<proteinExistence type="predicted"/>
<dbReference type="STRING" id="282197.SAMN04488517_10278"/>
<dbReference type="AlphaFoldDB" id="A0A0M6XQ51"/>
<dbReference type="OrthoDB" id="7870971at2"/>
<evidence type="ECO:0000313" key="2">
    <source>
        <dbReference type="EMBL" id="CTQ33249.1"/>
    </source>
</evidence>
<evidence type="ECO:0000313" key="3">
    <source>
        <dbReference type="Proteomes" id="UP000048908"/>
    </source>
</evidence>
<evidence type="ECO:0000256" key="1">
    <source>
        <dbReference type="SAM" id="MobiDB-lite"/>
    </source>
</evidence>
<keyword evidence="3" id="KW-1185">Reference proteome</keyword>
<gene>
    <name evidence="2" type="ORF">JAN5088_02030</name>
</gene>
<feature type="region of interest" description="Disordered" evidence="1">
    <location>
        <begin position="1"/>
        <end position="25"/>
    </location>
</feature>
<accession>A0A0M6XQ51</accession>
<sequence>MSALSLEDFGSADVRPAGPGAAPQSIDRFDDGYNAGWDDAMAQMEATQMRVGDRLAERLETLELGRRAAMAESLGALEPALRDIFDRLLPRTAGRAFLPLLMEEIGAVLAAGGNALNILVTPEEVPALTRLLERAEIGPDRATVRAEPALSMSQALIRWPGQERRLDLEGVLGALDDALETFLATMDRGPEAAAADDDKTAQL</sequence>
<dbReference type="EMBL" id="CXPG01000020">
    <property type="protein sequence ID" value="CTQ33249.1"/>
    <property type="molecule type" value="Genomic_DNA"/>
</dbReference>
<evidence type="ECO:0008006" key="4">
    <source>
        <dbReference type="Google" id="ProtNLM"/>
    </source>
</evidence>
<reference evidence="2 3" key="1">
    <citation type="submission" date="2015-07" db="EMBL/GenBank/DDBJ databases">
        <authorList>
            <person name="Noorani M."/>
        </authorList>
    </citation>
    <scope>NUCLEOTIDE SEQUENCE [LARGE SCALE GENOMIC DNA]</scope>
    <source>
        <strain evidence="2 3">CECT 5088</strain>
    </source>
</reference>
<dbReference type="RefSeq" id="WP_055682682.1">
    <property type="nucleotide sequence ID" value="NZ_CXPG01000020.1"/>
</dbReference>
<organism evidence="2 3">
    <name type="scientific">Jannaschia rubra</name>
    <dbReference type="NCBI Taxonomy" id="282197"/>
    <lineage>
        <taxon>Bacteria</taxon>
        <taxon>Pseudomonadati</taxon>
        <taxon>Pseudomonadota</taxon>
        <taxon>Alphaproteobacteria</taxon>
        <taxon>Rhodobacterales</taxon>
        <taxon>Roseobacteraceae</taxon>
        <taxon>Jannaschia</taxon>
    </lineage>
</organism>
<dbReference type="Proteomes" id="UP000048908">
    <property type="component" value="Unassembled WGS sequence"/>
</dbReference>
<protein>
    <recommendedName>
        <fullName evidence="4">Flagellar assembly protein H</fullName>
    </recommendedName>
</protein>
<name>A0A0M6XQ51_9RHOB</name>